<dbReference type="SUPFAM" id="SSF53067">
    <property type="entry name" value="Actin-like ATPase domain"/>
    <property type="match status" value="1"/>
</dbReference>
<name>A0ABW9QWC6_9ACTN</name>
<evidence type="ECO:0000259" key="5">
    <source>
        <dbReference type="Pfam" id="PF02782"/>
    </source>
</evidence>
<dbReference type="GO" id="GO:0016301">
    <property type="term" value="F:kinase activity"/>
    <property type="evidence" value="ECO:0007669"/>
    <property type="project" value="UniProtKB-KW"/>
</dbReference>
<organism evidence="6 7">
    <name type="scientific">Acidiferrimicrobium australe</name>
    <dbReference type="NCBI Taxonomy" id="2664430"/>
    <lineage>
        <taxon>Bacteria</taxon>
        <taxon>Bacillati</taxon>
        <taxon>Actinomycetota</taxon>
        <taxon>Acidimicrobiia</taxon>
        <taxon>Acidimicrobiales</taxon>
        <taxon>Acidimicrobiaceae</taxon>
        <taxon>Acidiferrimicrobium</taxon>
    </lineage>
</organism>
<sequence>MRAGQLPGVRMFGEAIGRVGDAILGAGSVDAFCEQLVAGPLAEGDALVVLGSTLVVWSARPTAAEAPGLWNAPQLDGGWFVGGASNAGGLWLSWVERSLAPGSPLDAHPRRVPVWLPYIRGERVPRHQPERRASLADVDLLQGPAELRRAALEASAFVVRSLLERAGPLPRRILATGGGSTARPW</sequence>
<keyword evidence="7" id="KW-1185">Reference proteome</keyword>
<evidence type="ECO:0000313" key="6">
    <source>
        <dbReference type="EMBL" id="MST33831.1"/>
    </source>
</evidence>
<keyword evidence="3" id="KW-0808">Transferase</keyword>
<dbReference type="PANTHER" id="PTHR43095:SF5">
    <property type="entry name" value="XYLULOSE KINASE"/>
    <property type="match status" value="1"/>
</dbReference>
<keyword evidence="2" id="KW-0859">Xylose metabolism</keyword>
<feature type="non-terminal residue" evidence="6">
    <location>
        <position position="185"/>
    </location>
</feature>
<reference evidence="6 7" key="1">
    <citation type="submission" date="2019-11" db="EMBL/GenBank/DDBJ databases">
        <title>Acidiferrimicrobium australis gen. nov., sp. nov., an acidophilic and obligately heterotrophic, member of the Actinobacteria that catalyses dissimilatory oxido- reduction of iron isolated from metal-rich acidic water in Chile.</title>
        <authorList>
            <person name="Gonzalez D."/>
            <person name="Huber K."/>
            <person name="Hedrich S."/>
            <person name="Rojas-Villalobos C."/>
            <person name="Quatrini R."/>
            <person name="Dinamarca M.A."/>
            <person name="Schwarz A."/>
            <person name="Canales C."/>
            <person name="Nancucheo I."/>
        </authorList>
    </citation>
    <scope>NUCLEOTIDE SEQUENCE [LARGE SCALE GENOMIC DNA]</scope>
    <source>
        <strain evidence="6 7">USS-CCA1</strain>
    </source>
</reference>
<evidence type="ECO:0000256" key="4">
    <source>
        <dbReference type="ARBA" id="ARBA00022777"/>
    </source>
</evidence>
<dbReference type="InterPro" id="IPR043129">
    <property type="entry name" value="ATPase_NBD"/>
</dbReference>
<accession>A0ABW9QWC6</accession>
<feature type="domain" description="Carbohydrate kinase FGGY C-terminal" evidence="5">
    <location>
        <begin position="48"/>
        <end position="183"/>
    </location>
</feature>
<evidence type="ECO:0000256" key="2">
    <source>
        <dbReference type="ARBA" id="ARBA00022629"/>
    </source>
</evidence>
<proteinExistence type="inferred from homology"/>
<evidence type="ECO:0000256" key="1">
    <source>
        <dbReference type="ARBA" id="ARBA00009156"/>
    </source>
</evidence>
<dbReference type="PANTHER" id="PTHR43095">
    <property type="entry name" value="SUGAR KINASE"/>
    <property type="match status" value="1"/>
</dbReference>
<dbReference type="InterPro" id="IPR050406">
    <property type="entry name" value="FGGY_Carb_Kinase"/>
</dbReference>
<evidence type="ECO:0000256" key="3">
    <source>
        <dbReference type="ARBA" id="ARBA00022679"/>
    </source>
</evidence>
<comment type="similarity">
    <text evidence="1">Belongs to the FGGY kinase family.</text>
</comment>
<keyword evidence="2" id="KW-0119">Carbohydrate metabolism</keyword>
<gene>
    <name evidence="6" type="ORF">GHK86_14030</name>
</gene>
<dbReference type="Pfam" id="PF02782">
    <property type="entry name" value="FGGY_C"/>
    <property type="match status" value="1"/>
</dbReference>
<dbReference type="Gene3D" id="3.30.420.40">
    <property type="match status" value="1"/>
</dbReference>
<comment type="caution">
    <text evidence="6">The sequence shown here is derived from an EMBL/GenBank/DDBJ whole genome shotgun (WGS) entry which is preliminary data.</text>
</comment>
<dbReference type="EMBL" id="WJHE01000739">
    <property type="protein sequence ID" value="MST33831.1"/>
    <property type="molecule type" value="Genomic_DNA"/>
</dbReference>
<keyword evidence="4 6" id="KW-0418">Kinase</keyword>
<evidence type="ECO:0000313" key="7">
    <source>
        <dbReference type="Proteomes" id="UP000437736"/>
    </source>
</evidence>
<dbReference type="InterPro" id="IPR018485">
    <property type="entry name" value="FGGY_C"/>
</dbReference>
<dbReference type="Proteomes" id="UP000437736">
    <property type="component" value="Unassembled WGS sequence"/>
</dbReference>
<protein>
    <submittedName>
        <fullName evidence="6">Xylulose kinase</fullName>
    </submittedName>
</protein>